<sequence length="61" mass="6009">MAGGGCDVHEGDGGGCGADEAAGGEESEREGWAAEVSDSVRTHTAEATKGAVFKPGTSVAW</sequence>
<protein>
    <submittedName>
        <fullName evidence="2">Uncharacterized protein</fullName>
    </submittedName>
</protein>
<dbReference type="KEGG" id="ccro:CMC5_018620"/>
<dbReference type="EMBL" id="CP012159">
    <property type="protein sequence ID" value="AKT37720.1"/>
    <property type="molecule type" value="Genomic_DNA"/>
</dbReference>
<accession>A0A0K1EA30</accession>
<proteinExistence type="predicted"/>
<dbReference type="AlphaFoldDB" id="A0A0K1EA30"/>
<evidence type="ECO:0000313" key="2">
    <source>
        <dbReference type="EMBL" id="AKT37720.1"/>
    </source>
</evidence>
<dbReference type="Proteomes" id="UP000067626">
    <property type="component" value="Chromosome"/>
</dbReference>
<keyword evidence="3" id="KW-1185">Reference proteome</keyword>
<gene>
    <name evidence="2" type="ORF">CMC5_018620</name>
</gene>
<name>A0A0K1EA30_CHOCO</name>
<reference evidence="2 3" key="1">
    <citation type="submission" date="2015-07" db="EMBL/GenBank/DDBJ databases">
        <title>Genome analysis of myxobacterium Chondromyces crocatus Cm c5 reveals a high potential for natural compound synthesis and the genetic basis for the loss of fruiting body formation.</title>
        <authorList>
            <person name="Zaburannyi N."/>
            <person name="Bunk B."/>
            <person name="Maier J."/>
            <person name="Overmann J."/>
            <person name="Mueller R."/>
        </authorList>
    </citation>
    <scope>NUCLEOTIDE SEQUENCE [LARGE SCALE GENOMIC DNA]</scope>
    <source>
        <strain evidence="2 3">Cm c5</strain>
    </source>
</reference>
<organism evidence="2 3">
    <name type="scientific">Chondromyces crocatus</name>
    <dbReference type="NCBI Taxonomy" id="52"/>
    <lineage>
        <taxon>Bacteria</taxon>
        <taxon>Pseudomonadati</taxon>
        <taxon>Myxococcota</taxon>
        <taxon>Polyangia</taxon>
        <taxon>Polyangiales</taxon>
        <taxon>Polyangiaceae</taxon>
        <taxon>Chondromyces</taxon>
    </lineage>
</organism>
<feature type="region of interest" description="Disordered" evidence="1">
    <location>
        <begin position="1"/>
        <end position="61"/>
    </location>
</feature>
<evidence type="ECO:0000313" key="3">
    <source>
        <dbReference type="Proteomes" id="UP000067626"/>
    </source>
</evidence>
<evidence type="ECO:0000256" key="1">
    <source>
        <dbReference type="SAM" id="MobiDB-lite"/>
    </source>
</evidence>